<sequence>MRSQLDLVAPLRHLNPSDPSSTRLSLHDDNNDKTADHCGCTGAQHLIPSHRLLQISWHSSSPPRGLRRLNVLPPVSIITGPDSIELAVVVTGPEASTSGIKVAECIPYAWRHSMMIFALSSKLLTVLPSTTMWADAIDLRWSRRQMCSS</sequence>
<feature type="region of interest" description="Disordered" evidence="1">
    <location>
        <begin position="1"/>
        <end position="30"/>
    </location>
</feature>
<keyword evidence="3" id="KW-1185">Reference proteome</keyword>
<evidence type="ECO:0000256" key="1">
    <source>
        <dbReference type="SAM" id="MobiDB-lite"/>
    </source>
</evidence>
<organism evidence="2 3">
    <name type="scientific">Fusarium zealandicum</name>
    <dbReference type="NCBI Taxonomy" id="1053134"/>
    <lineage>
        <taxon>Eukaryota</taxon>
        <taxon>Fungi</taxon>
        <taxon>Dikarya</taxon>
        <taxon>Ascomycota</taxon>
        <taxon>Pezizomycotina</taxon>
        <taxon>Sordariomycetes</taxon>
        <taxon>Hypocreomycetidae</taxon>
        <taxon>Hypocreales</taxon>
        <taxon>Nectriaceae</taxon>
        <taxon>Fusarium</taxon>
        <taxon>Fusarium staphyleae species complex</taxon>
    </lineage>
</organism>
<proteinExistence type="predicted"/>
<accession>A0A8H4UT93</accession>
<dbReference type="Proteomes" id="UP000635477">
    <property type="component" value="Unassembled WGS sequence"/>
</dbReference>
<reference evidence="2" key="1">
    <citation type="journal article" date="2020" name="BMC Genomics">
        <title>Correction to: Identification and distribution of gene clusters required for synthesis of sphingolipid metabolism inhibitors in diverse species of the filamentous fungus Fusarium.</title>
        <authorList>
            <person name="Kim H.S."/>
            <person name="Lohmar J.M."/>
            <person name="Busman M."/>
            <person name="Brown D.W."/>
            <person name="Naumann T.A."/>
            <person name="Divon H.H."/>
            <person name="Lysoe E."/>
            <person name="Uhlig S."/>
            <person name="Proctor R.H."/>
        </authorList>
    </citation>
    <scope>NUCLEOTIDE SEQUENCE</scope>
    <source>
        <strain evidence="2">NRRL 22465</strain>
    </source>
</reference>
<dbReference type="AlphaFoldDB" id="A0A8H4UT93"/>
<evidence type="ECO:0000313" key="2">
    <source>
        <dbReference type="EMBL" id="KAF4983064.1"/>
    </source>
</evidence>
<comment type="caution">
    <text evidence="2">The sequence shown here is derived from an EMBL/GenBank/DDBJ whole genome shotgun (WGS) entry which is preliminary data.</text>
</comment>
<protein>
    <submittedName>
        <fullName evidence="2">Uncharacterized protein</fullName>
    </submittedName>
</protein>
<evidence type="ECO:0000313" key="3">
    <source>
        <dbReference type="Proteomes" id="UP000635477"/>
    </source>
</evidence>
<dbReference type="EMBL" id="JABEYC010000084">
    <property type="protein sequence ID" value="KAF4983064.1"/>
    <property type="molecule type" value="Genomic_DNA"/>
</dbReference>
<name>A0A8H4UT93_9HYPO</name>
<gene>
    <name evidence="2" type="ORF">FZEAL_1432</name>
</gene>
<reference evidence="2" key="2">
    <citation type="submission" date="2020-05" db="EMBL/GenBank/DDBJ databases">
        <authorList>
            <person name="Kim H.-S."/>
            <person name="Proctor R.H."/>
            <person name="Brown D.W."/>
        </authorList>
    </citation>
    <scope>NUCLEOTIDE SEQUENCE</scope>
    <source>
        <strain evidence="2">NRRL 22465</strain>
    </source>
</reference>